<feature type="binding site" evidence="18">
    <location>
        <position position="368"/>
    </location>
    <ligand>
        <name>ATP</name>
        <dbReference type="ChEBI" id="CHEBI:30616"/>
    </ligand>
</feature>
<dbReference type="OrthoDB" id="5212574at2759"/>
<dbReference type="PANTHER" id="PTHR11136">
    <property type="entry name" value="FOLYLPOLYGLUTAMATE SYNTHASE-RELATED"/>
    <property type="match status" value="1"/>
</dbReference>
<feature type="binding site" evidence="18">
    <location>
        <position position="345"/>
    </location>
    <ligand>
        <name>ATP</name>
        <dbReference type="ChEBI" id="CHEBI:30616"/>
    </ligand>
</feature>
<gene>
    <name evidence="20" type="ORF">DM01DRAFT_1408648</name>
</gene>
<organism evidence="20 21">
    <name type="scientific">Hesseltinella vesiculosa</name>
    <dbReference type="NCBI Taxonomy" id="101127"/>
    <lineage>
        <taxon>Eukaryota</taxon>
        <taxon>Fungi</taxon>
        <taxon>Fungi incertae sedis</taxon>
        <taxon>Mucoromycota</taxon>
        <taxon>Mucoromycotina</taxon>
        <taxon>Mucoromycetes</taxon>
        <taxon>Mucorales</taxon>
        <taxon>Cunninghamellaceae</taxon>
        <taxon>Hesseltinella</taxon>
    </lineage>
</organism>
<dbReference type="PANTHER" id="PTHR11136:SF5">
    <property type="entry name" value="FOLYLPOLYGLUTAMATE SYNTHASE, MITOCHONDRIAL"/>
    <property type="match status" value="1"/>
</dbReference>
<evidence type="ECO:0000256" key="1">
    <source>
        <dbReference type="ARBA" id="ARBA00004273"/>
    </source>
</evidence>
<dbReference type="GO" id="GO:0006730">
    <property type="term" value="P:one-carbon metabolic process"/>
    <property type="evidence" value="ECO:0007669"/>
    <property type="project" value="UniProtKB-KW"/>
</dbReference>
<dbReference type="InterPro" id="IPR036565">
    <property type="entry name" value="Mur-like_cat_sf"/>
</dbReference>
<dbReference type="GO" id="GO:0046872">
    <property type="term" value="F:metal ion binding"/>
    <property type="evidence" value="ECO:0007669"/>
    <property type="project" value="UniProtKB-KW"/>
</dbReference>
<feature type="binding site" evidence="19">
    <location>
        <position position="111"/>
    </location>
    <ligand>
        <name>Mg(2+)</name>
        <dbReference type="ChEBI" id="CHEBI:18420"/>
        <label>1</label>
    </ligand>
</feature>
<comment type="catalytic activity">
    <reaction evidence="16 17">
        <text>(6S)-5,6,7,8-tetrahydrofolyl-(gamma-L-Glu)(n) + L-glutamate + ATP = (6S)-5,6,7,8-tetrahydrofolyl-(gamma-L-Glu)(n+1) + ADP + phosphate + H(+)</text>
        <dbReference type="Rhea" id="RHEA:10580"/>
        <dbReference type="Rhea" id="RHEA-COMP:14738"/>
        <dbReference type="Rhea" id="RHEA-COMP:14740"/>
        <dbReference type="ChEBI" id="CHEBI:15378"/>
        <dbReference type="ChEBI" id="CHEBI:29985"/>
        <dbReference type="ChEBI" id="CHEBI:30616"/>
        <dbReference type="ChEBI" id="CHEBI:43474"/>
        <dbReference type="ChEBI" id="CHEBI:141005"/>
        <dbReference type="ChEBI" id="CHEBI:456216"/>
        <dbReference type="EC" id="6.3.2.17"/>
    </reaction>
</comment>
<evidence type="ECO:0000256" key="15">
    <source>
        <dbReference type="ARBA" id="ARBA00023136"/>
    </source>
</evidence>
<evidence type="ECO:0000256" key="10">
    <source>
        <dbReference type="ARBA" id="ARBA00022741"/>
    </source>
</evidence>
<dbReference type="PIRSF" id="PIRSF038895">
    <property type="entry name" value="FPGS"/>
    <property type="match status" value="1"/>
</dbReference>
<comment type="subcellular location">
    <subcellularLocation>
        <location evidence="3">Cytoplasm</location>
    </subcellularLocation>
    <subcellularLocation>
        <location evidence="1">Mitochondrion inner membrane</location>
    </subcellularLocation>
    <subcellularLocation>
        <location evidence="2">Mitochondrion matrix</location>
    </subcellularLocation>
</comment>
<dbReference type="PROSITE" id="PS01012">
    <property type="entry name" value="FOLYLPOLYGLU_SYNT_2"/>
    <property type="match status" value="1"/>
</dbReference>
<evidence type="ECO:0000256" key="16">
    <source>
        <dbReference type="ARBA" id="ARBA00047493"/>
    </source>
</evidence>
<evidence type="ECO:0000256" key="9">
    <source>
        <dbReference type="ARBA" id="ARBA00022723"/>
    </source>
</evidence>
<keyword evidence="11" id="KW-0999">Mitochondrion inner membrane</keyword>
<evidence type="ECO:0000313" key="20">
    <source>
        <dbReference type="EMBL" id="ORX51711.1"/>
    </source>
</evidence>
<dbReference type="STRING" id="101127.A0A1X2GE51"/>
<dbReference type="Proteomes" id="UP000242146">
    <property type="component" value="Unassembled WGS sequence"/>
</dbReference>
<evidence type="ECO:0000313" key="21">
    <source>
        <dbReference type="Proteomes" id="UP000242146"/>
    </source>
</evidence>
<dbReference type="InterPro" id="IPR001645">
    <property type="entry name" value="Folylpolyglutamate_synth"/>
</dbReference>
<evidence type="ECO:0000256" key="18">
    <source>
        <dbReference type="PIRSR" id="PIRSR038895-1"/>
    </source>
</evidence>
<evidence type="ECO:0000256" key="13">
    <source>
        <dbReference type="ARBA" id="ARBA00022842"/>
    </source>
</evidence>
<dbReference type="InterPro" id="IPR023600">
    <property type="entry name" value="Folylpolyglutamate_synth_euk"/>
</dbReference>
<keyword evidence="10 18" id="KW-0547">Nucleotide-binding</keyword>
<dbReference type="InterPro" id="IPR036615">
    <property type="entry name" value="Mur_ligase_C_dom_sf"/>
</dbReference>
<proteinExistence type="inferred from homology"/>
<evidence type="ECO:0000256" key="5">
    <source>
        <dbReference type="ARBA" id="ARBA00008276"/>
    </source>
</evidence>
<evidence type="ECO:0000256" key="17">
    <source>
        <dbReference type="PIRNR" id="PIRNR038895"/>
    </source>
</evidence>
<evidence type="ECO:0000256" key="4">
    <source>
        <dbReference type="ARBA" id="ARBA00005150"/>
    </source>
</evidence>
<dbReference type="NCBIfam" id="TIGR01499">
    <property type="entry name" value="folC"/>
    <property type="match status" value="1"/>
</dbReference>
<evidence type="ECO:0000256" key="14">
    <source>
        <dbReference type="ARBA" id="ARBA00023128"/>
    </source>
</evidence>
<name>A0A1X2GE51_9FUNG</name>
<evidence type="ECO:0000256" key="19">
    <source>
        <dbReference type="PIRSR" id="PIRSR038895-2"/>
    </source>
</evidence>
<dbReference type="Gene3D" id="3.40.1190.10">
    <property type="entry name" value="Mur-like, catalytic domain"/>
    <property type="match status" value="1"/>
</dbReference>
<dbReference type="GO" id="GO:0004326">
    <property type="term" value="F:tetrahydrofolylpolyglutamate synthase activity"/>
    <property type="evidence" value="ECO:0007669"/>
    <property type="project" value="UniProtKB-EC"/>
</dbReference>
<evidence type="ECO:0000256" key="2">
    <source>
        <dbReference type="ARBA" id="ARBA00004305"/>
    </source>
</evidence>
<dbReference type="Gene3D" id="3.90.190.20">
    <property type="entry name" value="Mur ligase, C-terminal domain"/>
    <property type="match status" value="1"/>
</dbReference>
<protein>
    <recommendedName>
        <fullName evidence="17">Folylpolyglutamate synthase</fullName>
        <ecNumber evidence="17">6.3.2.17</ecNumber>
    </recommendedName>
    <alternativeName>
        <fullName evidence="17">Folylpoly-gamma-glutamate synthetase</fullName>
    </alternativeName>
    <alternativeName>
        <fullName evidence="17">Tetrahydrofolylpolyglutamate synthase</fullName>
    </alternativeName>
</protein>
<evidence type="ECO:0000256" key="12">
    <source>
        <dbReference type="ARBA" id="ARBA00022840"/>
    </source>
</evidence>
<feature type="binding site" evidence="19">
    <location>
        <position position="202"/>
    </location>
    <ligand>
        <name>Mg(2+)</name>
        <dbReference type="ChEBI" id="CHEBI:18420"/>
        <label>1</label>
    </ligand>
</feature>
<evidence type="ECO:0000256" key="3">
    <source>
        <dbReference type="ARBA" id="ARBA00004496"/>
    </source>
</evidence>
<comment type="cofactor">
    <cofactor evidence="17">
        <name>a monovalent cation</name>
        <dbReference type="ChEBI" id="CHEBI:60242"/>
    </cofactor>
    <text evidence="17">A monovalent cation.</text>
</comment>
<keyword evidence="13 19" id="KW-0460">Magnesium</keyword>
<dbReference type="AlphaFoldDB" id="A0A1X2GE51"/>
<dbReference type="GO" id="GO:0005759">
    <property type="term" value="C:mitochondrial matrix"/>
    <property type="evidence" value="ECO:0007669"/>
    <property type="project" value="UniProtKB-SubCell"/>
</dbReference>
<keyword evidence="7 17" id="KW-0554">One-carbon metabolism</keyword>
<accession>A0A1X2GE51</accession>
<keyword evidence="14" id="KW-0496">Mitochondrion</keyword>
<dbReference type="GO" id="GO:0005829">
    <property type="term" value="C:cytosol"/>
    <property type="evidence" value="ECO:0007669"/>
    <property type="project" value="TreeGrafter"/>
</dbReference>
<dbReference type="GO" id="GO:0005524">
    <property type="term" value="F:ATP binding"/>
    <property type="evidence" value="ECO:0007669"/>
    <property type="project" value="UniProtKB-KW"/>
</dbReference>
<evidence type="ECO:0000256" key="7">
    <source>
        <dbReference type="ARBA" id="ARBA00022563"/>
    </source>
</evidence>
<keyword evidence="12 18" id="KW-0067">ATP-binding</keyword>
<dbReference type="GO" id="GO:0005743">
    <property type="term" value="C:mitochondrial inner membrane"/>
    <property type="evidence" value="ECO:0007669"/>
    <property type="project" value="UniProtKB-SubCell"/>
</dbReference>
<keyword evidence="21" id="KW-1185">Reference proteome</keyword>
<dbReference type="FunFam" id="3.40.1190.10:FF:000009">
    <property type="entry name" value="Folylpolyglutamate synthase"/>
    <property type="match status" value="1"/>
</dbReference>
<dbReference type="EC" id="6.3.2.17" evidence="17"/>
<keyword evidence="6" id="KW-0963">Cytoplasm</keyword>
<evidence type="ECO:0000256" key="11">
    <source>
        <dbReference type="ARBA" id="ARBA00022792"/>
    </source>
</evidence>
<dbReference type="SUPFAM" id="SSF53244">
    <property type="entry name" value="MurD-like peptide ligases, peptide-binding domain"/>
    <property type="match status" value="1"/>
</dbReference>
<keyword evidence="8 17" id="KW-0436">Ligase</keyword>
<dbReference type="InterPro" id="IPR018109">
    <property type="entry name" value="Folylpolyglutamate_synth_CS"/>
</dbReference>
<dbReference type="EMBL" id="MCGT01000020">
    <property type="protein sequence ID" value="ORX51711.1"/>
    <property type="molecule type" value="Genomic_DNA"/>
</dbReference>
<keyword evidence="15" id="KW-0472">Membrane</keyword>
<evidence type="ECO:0000256" key="8">
    <source>
        <dbReference type="ARBA" id="ARBA00022598"/>
    </source>
</evidence>
<dbReference type="SUPFAM" id="SSF53623">
    <property type="entry name" value="MurD-like peptide ligases, catalytic domain"/>
    <property type="match status" value="1"/>
</dbReference>
<dbReference type="UniPathway" id="UPA00850"/>
<comment type="caution">
    <text evidence="20">The sequence shown here is derived from an EMBL/GenBank/DDBJ whole genome shotgun (WGS) entry which is preliminary data.</text>
</comment>
<comment type="pathway">
    <text evidence="4 17">Cofactor biosynthesis; tetrahydrofolylpolyglutamate biosynthesis.</text>
</comment>
<sequence>MLHLFRAFSTSNRVPRMPFTYQEAINKLNSLQTNAALLEQLRKAGPRMNQYSLPEMRHYFQRIGYKTEDFNQLNVIHITGTKGKGSTSALTQSILRHYPSDKPIRTGLFTSPHLVAVRERIRINGEPISEELFAKYSEDVWNRLEDTKHEHILFGEEFLSDSPKQAIRDKRNHPDKPIYFRYLTLLAMHAFVQEKVDVAILEVGVGGEYDSTNIVEQPVVCGITSLGLDHVSVLGDTIDQIAWHKAGIIKEGRPVVCFEQVPEAMEVVKQRAAEKHAPLKIISANEVDHLKEVKVGLAGQHQKQNALVAIELCRTWLKEIRGEPLDEAVPGGFLDGLQKVVWPGRGQELAIDETKYASKTNNVKWYLDGAHTKESLEVCRDWFKEAVSQNASVAKRVLVFNCTNGRDGPRLLQIMSSLQDGLQFDHVVFTTNVTFRQGYTSDNTNNTVSMQDAVSMQQSLAESWQAQVPGFAKDHVHVVGSIEEAIDWVVDYGQQQDQAVQVLTTGSLIMVGNTLTVLGIEPR</sequence>
<evidence type="ECO:0000256" key="6">
    <source>
        <dbReference type="ARBA" id="ARBA00022490"/>
    </source>
</evidence>
<feature type="binding site" evidence="19">
    <location>
        <position position="230"/>
    </location>
    <ligand>
        <name>Mg(2+)</name>
        <dbReference type="ChEBI" id="CHEBI:18420"/>
        <label>1</label>
    </ligand>
</feature>
<reference evidence="20 21" key="1">
    <citation type="submission" date="2016-07" db="EMBL/GenBank/DDBJ databases">
        <title>Pervasive Adenine N6-methylation of Active Genes in Fungi.</title>
        <authorList>
            <consortium name="DOE Joint Genome Institute"/>
            <person name="Mondo S.J."/>
            <person name="Dannebaum R.O."/>
            <person name="Kuo R.C."/>
            <person name="Labutti K."/>
            <person name="Haridas S."/>
            <person name="Kuo A."/>
            <person name="Salamov A."/>
            <person name="Ahrendt S.R."/>
            <person name="Lipzen A."/>
            <person name="Sullivan W."/>
            <person name="Andreopoulos W.B."/>
            <person name="Clum A."/>
            <person name="Lindquist E."/>
            <person name="Daum C."/>
            <person name="Ramamoorthy G.K."/>
            <person name="Gryganskyi A."/>
            <person name="Culley D."/>
            <person name="Magnuson J.K."/>
            <person name="James T.Y."/>
            <person name="O'Malley M.A."/>
            <person name="Stajich J.E."/>
            <person name="Spatafora J.W."/>
            <person name="Visel A."/>
            <person name="Grigoriev I.V."/>
        </authorList>
    </citation>
    <scope>NUCLEOTIDE SEQUENCE [LARGE SCALE GENOMIC DNA]</scope>
    <source>
        <strain evidence="20 21">NRRL 3301</strain>
    </source>
</reference>
<dbReference type="PROSITE" id="PS01011">
    <property type="entry name" value="FOLYLPOLYGLU_SYNT_1"/>
    <property type="match status" value="1"/>
</dbReference>
<comment type="function">
    <text evidence="17">Catalyzes conversion of folates to polyglutamate derivatives allowing concentration of folate compounds in the cell and the intracellular retention of these cofactors, which are important substrates for most of the folate-dependent enzymes that are involved in one-carbon transfer reactions involved in purine, pyrimidine and amino acid synthesis.</text>
</comment>
<comment type="similarity">
    <text evidence="5 17">Belongs to the folylpolyglutamate synthase family.</text>
</comment>
<keyword evidence="9 19" id="KW-0479">Metal-binding</keyword>